<dbReference type="InterPro" id="IPR036291">
    <property type="entry name" value="NAD(P)-bd_dom_sf"/>
</dbReference>
<dbReference type="Gene3D" id="3.40.50.720">
    <property type="entry name" value="NAD(P)-binding Rossmann-like Domain"/>
    <property type="match status" value="1"/>
</dbReference>
<dbReference type="EMBL" id="DSPX01000100">
    <property type="protein sequence ID" value="HGG01039.1"/>
    <property type="molecule type" value="Genomic_DNA"/>
</dbReference>
<sequence length="205" mass="21500">MKIGILGAGNIGGTLGKLWAKQGHQVYFGVRDVNSEKTQALLAESGGNAQAGSLQEAASFGDVVLLAVHWRNVPEVLAQVSGVLGGKILIDATNRMIPPPPDTTGSAAGDIAKEVPGAKVVKSFSTLGANNLTRLEFGNENASNFICGDDADAKALVVELSEAVGFDAVDCGPLSVAPLIESLTKLWVQISRNYSREIAFKLLRR</sequence>
<organism evidence="3">
    <name type="scientific">Planktothricoides sp. SpSt-374</name>
    <dbReference type="NCBI Taxonomy" id="2282167"/>
    <lineage>
        <taxon>Bacteria</taxon>
        <taxon>Bacillati</taxon>
        <taxon>Cyanobacteriota</taxon>
        <taxon>Cyanophyceae</taxon>
        <taxon>Oscillatoriophycideae</taxon>
        <taxon>Oscillatoriales</taxon>
        <taxon>Oscillatoriaceae</taxon>
        <taxon>Planktothricoides</taxon>
    </lineage>
</organism>
<dbReference type="PANTHER" id="PTHR14239:SF0">
    <property type="entry name" value="F420-DEPENDENT NADP REDUCTASE"/>
    <property type="match status" value="1"/>
</dbReference>
<dbReference type="AlphaFoldDB" id="A0A7C3VH91"/>
<comment type="caution">
    <text evidence="3">The sequence shown here is derived from an EMBL/GenBank/DDBJ whole genome shotgun (WGS) entry which is preliminary data.</text>
</comment>
<dbReference type="PANTHER" id="PTHR14239">
    <property type="entry name" value="DUDULIN-RELATED"/>
    <property type="match status" value="1"/>
</dbReference>
<dbReference type="Pfam" id="PF03807">
    <property type="entry name" value="F420_oxidored"/>
    <property type="match status" value="1"/>
</dbReference>
<evidence type="ECO:0000259" key="2">
    <source>
        <dbReference type="Pfam" id="PF03807"/>
    </source>
</evidence>
<evidence type="ECO:0000256" key="1">
    <source>
        <dbReference type="ARBA" id="ARBA00023002"/>
    </source>
</evidence>
<dbReference type="GO" id="GO:0052851">
    <property type="term" value="F:ferric-chelate reductase (NADPH) activity"/>
    <property type="evidence" value="ECO:0007669"/>
    <property type="project" value="TreeGrafter"/>
</dbReference>
<proteinExistence type="predicted"/>
<gene>
    <name evidence="3" type="ORF">ENR15_10420</name>
</gene>
<dbReference type="GO" id="GO:0008823">
    <property type="term" value="F:cupric reductase (NADH) activity"/>
    <property type="evidence" value="ECO:0007669"/>
    <property type="project" value="TreeGrafter"/>
</dbReference>
<dbReference type="SUPFAM" id="SSF51735">
    <property type="entry name" value="NAD(P)-binding Rossmann-fold domains"/>
    <property type="match status" value="1"/>
</dbReference>
<keyword evidence="1" id="KW-0560">Oxidoreductase</keyword>
<dbReference type="GO" id="GO:0015677">
    <property type="term" value="P:copper ion import"/>
    <property type="evidence" value="ECO:0007669"/>
    <property type="project" value="TreeGrafter"/>
</dbReference>
<dbReference type="InterPro" id="IPR028939">
    <property type="entry name" value="P5C_Rdtase_cat_N"/>
</dbReference>
<feature type="domain" description="Pyrroline-5-carboxylate reductase catalytic N-terminal" evidence="2">
    <location>
        <begin position="2"/>
        <end position="94"/>
    </location>
</feature>
<protein>
    <submittedName>
        <fullName evidence="3">F420-dependent NADP oxidoreductase</fullName>
    </submittedName>
</protein>
<accession>A0A7C3VH91</accession>
<reference evidence="3" key="1">
    <citation type="journal article" date="2020" name="mSystems">
        <title>Genome- and Community-Level Interaction Insights into Carbon Utilization and Element Cycling Functions of Hydrothermarchaeota in Hydrothermal Sediment.</title>
        <authorList>
            <person name="Zhou Z."/>
            <person name="Liu Y."/>
            <person name="Xu W."/>
            <person name="Pan J."/>
            <person name="Luo Z.H."/>
            <person name="Li M."/>
        </authorList>
    </citation>
    <scope>NUCLEOTIDE SEQUENCE [LARGE SCALE GENOMIC DNA]</scope>
    <source>
        <strain evidence="3">SpSt-374</strain>
    </source>
</reference>
<evidence type="ECO:0000313" key="3">
    <source>
        <dbReference type="EMBL" id="HGG01039.1"/>
    </source>
</evidence>
<name>A0A7C3VH91_9CYAN</name>
<dbReference type="GO" id="GO:0005886">
    <property type="term" value="C:plasma membrane"/>
    <property type="evidence" value="ECO:0007669"/>
    <property type="project" value="TreeGrafter"/>
</dbReference>
<dbReference type="InterPro" id="IPR051267">
    <property type="entry name" value="STEAP_metalloreductase"/>
</dbReference>